<dbReference type="OrthoDB" id="509124at2759"/>
<dbReference type="EMBL" id="CP090163">
    <property type="protein sequence ID" value="UJO11059.1"/>
    <property type="molecule type" value="Genomic_DNA"/>
</dbReference>
<name>A0A9Q8L595_PASFU</name>
<proteinExistence type="predicted"/>
<evidence type="ECO:0000313" key="1">
    <source>
        <dbReference type="EMBL" id="UJO11059.1"/>
    </source>
</evidence>
<sequence>MAYTEVLATPLNSKEQAVFTFHGEATIKAPAQKIYAALRDFRSCSKWNAYMPEVNTLSGSNNIVVDGLITLQYRPEPTGSLRAAPCKIAGIVENLKICWQGCSSGLPTWICVMEKVHEVTTIWSEEFWAMCHKLSAMSQRSNGWYEGV</sequence>
<keyword evidence="2" id="KW-1185">Reference proteome</keyword>
<reference evidence="1" key="1">
    <citation type="submission" date="2021-12" db="EMBL/GenBank/DDBJ databases">
        <authorList>
            <person name="Zaccaron A."/>
            <person name="Stergiopoulos I."/>
        </authorList>
    </citation>
    <scope>NUCLEOTIDE SEQUENCE</scope>
    <source>
        <strain evidence="1">Race5_Kim</strain>
    </source>
</reference>
<dbReference type="SUPFAM" id="SSF55961">
    <property type="entry name" value="Bet v1-like"/>
    <property type="match status" value="1"/>
</dbReference>
<gene>
    <name evidence="1" type="ORF">CLAFUR5_01743</name>
</gene>
<reference evidence="1" key="2">
    <citation type="journal article" date="2022" name="Microb. Genom.">
        <title>A chromosome-scale genome assembly of the tomato pathogen Cladosporium fulvum reveals a compartmentalized genome architecture and the presence of a dispensable chromosome.</title>
        <authorList>
            <person name="Zaccaron A.Z."/>
            <person name="Chen L.H."/>
            <person name="Samaras A."/>
            <person name="Stergiopoulos I."/>
        </authorList>
    </citation>
    <scope>NUCLEOTIDE SEQUENCE</scope>
    <source>
        <strain evidence="1">Race5_Kim</strain>
    </source>
</reference>
<evidence type="ECO:0000313" key="2">
    <source>
        <dbReference type="Proteomes" id="UP000756132"/>
    </source>
</evidence>
<dbReference type="AlphaFoldDB" id="A0A9Q8L595"/>
<dbReference type="RefSeq" id="XP_047755425.1">
    <property type="nucleotide sequence ID" value="XM_047900891.1"/>
</dbReference>
<dbReference type="KEGG" id="ffu:CLAFUR5_01743"/>
<accession>A0A9Q8L595</accession>
<dbReference type="Proteomes" id="UP000756132">
    <property type="component" value="Chromosome 1"/>
</dbReference>
<dbReference type="InterPro" id="IPR023393">
    <property type="entry name" value="START-like_dom_sf"/>
</dbReference>
<dbReference type="Gene3D" id="3.30.530.20">
    <property type="match status" value="1"/>
</dbReference>
<organism evidence="1 2">
    <name type="scientific">Passalora fulva</name>
    <name type="common">Tomato leaf mold</name>
    <name type="synonym">Cladosporium fulvum</name>
    <dbReference type="NCBI Taxonomy" id="5499"/>
    <lineage>
        <taxon>Eukaryota</taxon>
        <taxon>Fungi</taxon>
        <taxon>Dikarya</taxon>
        <taxon>Ascomycota</taxon>
        <taxon>Pezizomycotina</taxon>
        <taxon>Dothideomycetes</taxon>
        <taxon>Dothideomycetidae</taxon>
        <taxon>Mycosphaerellales</taxon>
        <taxon>Mycosphaerellaceae</taxon>
        <taxon>Fulvia</taxon>
    </lineage>
</organism>
<dbReference type="GeneID" id="71981621"/>
<protein>
    <submittedName>
        <fullName evidence="1">Uncharacterized protein</fullName>
    </submittedName>
</protein>